<organism evidence="2 3">
    <name type="scientific">Ensete ventricosum</name>
    <name type="common">Abyssinian banana</name>
    <name type="synonym">Musa ensete</name>
    <dbReference type="NCBI Taxonomy" id="4639"/>
    <lineage>
        <taxon>Eukaryota</taxon>
        <taxon>Viridiplantae</taxon>
        <taxon>Streptophyta</taxon>
        <taxon>Embryophyta</taxon>
        <taxon>Tracheophyta</taxon>
        <taxon>Spermatophyta</taxon>
        <taxon>Magnoliopsida</taxon>
        <taxon>Liliopsida</taxon>
        <taxon>Zingiberales</taxon>
        <taxon>Musaceae</taxon>
        <taxon>Ensete</taxon>
    </lineage>
</organism>
<evidence type="ECO:0000313" key="2">
    <source>
        <dbReference type="EMBL" id="RRT84562.1"/>
    </source>
</evidence>
<proteinExistence type="predicted"/>
<dbReference type="EMBL" id="AMZH03000279">
    <property type="protein sequence ID" value="RRT84562.1"/>
    <property type="molecule type" value="Genomic_DNA"/>
</dbReference>
<feature type="region of interest" description="Disordered" evidence="1">
    <location>
        <begin position="1"/>
        <end position="33"/>
    </location>
</feature>
<evidence type="ECO:0000313" key="3">
    <source>
        <dbReference type="Proteomes" id="UP000287651"/>
    </source>
</evidence>
<feature type="compositionally biased region" description="Basic residues" evidence="1">
    <location>
        <begin position="1"/>
        <end position="12"/>
    </location>
</feature>
<dbReference type="AlphaFoldDB" id="A0A427B7V6"/>
<dbReference type="Proteomes" id="UP000287651">
    <property type="component" value="Unassembled WGS sequence"/>
</dbReference>
<accession>A0A427B7V6</accession>
<comment type="caution">
    <text evidence="2">The sequence shown here is derived from an EMBL/GenBank/DDBJ whole genome shotgun (WGS) entry which is preliminary data.</text>
</comment>
<evidence type="ECO:0000256" key="1">
    <source>
        <dbReference type="SAM" id="MobiDB-lite"/>
    </source>
</evidence>
<gene>
    <name evidence="2" type="ORF">B296_00005398</name>
</gene>
<sequence length="100" mass="10719">MATSPSRKRKKKEVIAAATRSLHHGSAEGAGGVQVRQPPLQAHSMEEVPACYHLAHLRLRLEAMEAHAALSGVDATLVPPHLDACSNVWHALLFPITTTA</sequence>
<protein>
    <submittedName>
        <fullName evidence="2">Uncharacterized protein</fullName>
    </submittedName>
</protein>
<reference evidence="2 3" key="1">
    <citation type="journal article" date="2014" name="Agronomy (Basel)">
        <title>A Draft Genome Sequence for Ensete ventricosum, the Drought-Tolerant Tree Against Hunger.</title>
        <authorList>
            <person name="Harrison J."/>
            <person name="Moore K.A."/>
            <person name="Paszkiewicz K."/>
            <person name="Jones T."/>
            <person name="Grant M."/>
            <person name="Ambacheew D."/>
            <person name="Muzemil S."/>
            <person name="Studholme D.J."/>
        </authorList>
    </citation>
    <scope>NUCLEOTIDE SEQUENCE [LARGE SCALE GENOMIC DNA]</scope>
</reference>
<name>A0A427B7V6_ENSVE</name>